<evidence type="ECO:0000313" key="2">
    <source>
        <dbReference type="EMBL" id="GAA4364706.1"/>
    </source>
</evidence>
<dbReference type="PANTHER" id="PTHR22916">
    <property type="entry name" value="GLYCOSYLTRANSFERASE"/>
    <property type="match status" value="1"/>
</dbReference>
<dbReference type="InterPro" id="IPR001173">
    <property type="entry name" value="Glyco_trans_2-like"/>
</dbReference>
<feature type="domain" description="Glycosyltransferase 2-like" evidence="1">
    <location>
        <begin position="8"/>
        <end position="157"/>
    </location>
</feature>
<dbReference type="RefSeq" id="WP_345293197.1">
    <property type="nucleotide sequence ID" value="NZ_BAABFV010000002.1"/>
</dbReference>
<dbReference type="SUPFAM" id="SSF53448">
    <property type="entry name" value="Nucleotide-diphospho-sugar transferases"/>
    <property type="match status" value="1"/>
</dbReference>
<proteinExistence type="predicted"/>
<dbReference type="EMBL" id="BAABFV010000002">
    <property type="protein sequence ID" value="GAA4364706.1"/>
    <property type="molecule type" value="Genomic_DNA"/>
</dbReference>
<name>A0ABP8INW7_9GAMM</name>
<sequence length="253" mass="28977">MSNNNLVSIIMPAYYAKDYIEQSIRSVIGQTYENWELFIIDDCSKDSTLEIIKGMASEDSRIKVLSLKNNVGPALARNEGIKAAEGRYIAFLDSDDFWLPNKLLYSLQAMNEQAVDLIYTAYRRVNAKNTEEGRLIKVPSTMTYKKLLSNTAITTSTVVYDTKSIGKAMMANVYYDDFACWLELLRRGAKSYGLNDDLTRYRVSGKESVSGNKFKSAKKVWKQLRSHENLNIFVTLKVFISYSIRGYLKHRKF</sequence>
<evidence type="ECO:0000313" key="3">
    <source>
        <dbReference type="Proteomes" id="UP001501011"/>
    </source>
</evidence>
<accession>A0ABP8INW7</accession>
<dbReference type="PANTHER" id="PTHR22916:SF3">
    <property type="entry name" value="UDP-GLCNAC:BETAGAL BETA-1,3-N-ACETYLGLUCOSAMINYLTRANSFERASE-LIKE PROTEIN 1"/>
    <property type="match status" value="1"/>
</dbReference>
<reference evidence="3" key="1">
    <citation type="journal article" date="2019" name="Int. J. Syst. Evol. Microbiol.">
        <title>The Global Catalogue of Microorganisms (GCM) 10K type strain sequencing project: providing services to taxonomists for standard genome sequencing and annotation.</title>
        <authorList>
            <consortium name="The Broad Institute Genomics Platform"/>
            <consortium name="The Broad Institute Genome Sequencing Center for Infectious Disease"/>
            <person name="Wu L."/>
            <person name="Ma J."/>
        </authorList>
    </citation>
    <scope>NUCLEOTIDE SEQUENCE [LARGE SCALE GENOMIC DNA]</scope>
    <source>
        <strain evidence="3">JCM 17728</strain>
    </source>
</reference>
<dbReference type="CDD" id="cd00761">
    <property type="entry name" value="Glyco_tranf_GTA_type"/>
    <property type="match status" value="1"/>
</dbReference>
<comment type="caution">
    <text evidence="2">The sequence shown here is derived from an EMBL/GenBank/DDBJ whole genome shotgun (WGS) entry which is preliminary data.</text>
</comment>
<dbReference type="Gene3D" id="3.90.550.10">
    <property type="entry name" value="Spore Coat Polysaccharide Biosynthesis Protein SpsA, Chain A"/>
    <property type="match status" value="1"/>
</dbReference>
<dbReference type="Pfam" id="PF00535">
    <property type="entry name" value="Glycos_transf_2"/>
    <property type="match status" value="1"/>
</dbReference>
<evidence type="ECO:0000259" key="1">
    <source>
        <dbReference type="Pfam" id="PF00535"/>
    </source>
</evidence>
<dbReference type="Proteomes" id="UP001501011">
    <property type="component" value="Unassembled WGS sequence"/>
</dbReference>
<gene>
    <name evidence="2" type="ORF">GCM10023151_21220</name>
</gene>
<dbReference type="InterPro" id="IPR029044">
    <property type="entry name" value="Nucleotide-diphossugar_trans"/>
</dbReference>
<protein>
    <submittedName>
        <fullName evidence="2">Glycosyltransferase family 2 protein</fullName>
    </submittedName>
</protein>
<keyword evidence="3" id="KW-1185">Reference proteome</keyword>
<organism evidence="2 3">
    <name type="scientific">Kangiella marina</name>
    <dbReference type="NCBI Taxonomy" id="1079178"/>
    <lineage>
        <taxon>Bacteria</taxon>
        <taxon>Pseudomonadati</taxon>
        <taxon>Pseudomonadota</taxon>
        <taxon>Gammaproteobacteria</taxon>
        <taxon>Kangiellales</taxon>
        <taxon>Kangiellaceae</taxon>
        <taxon>Kangiella</taxon>
    </lineage>
</organism>